<reference evidence="1 2" key="1">
    <citation type="submission" date="2021-10" db="EMBL/GenBank/DDBJ databases">
        <title>Streptomyces gossypii sp. nov., isolated from soil collected from cotton field.</title>
        <authorList>
            <person name="Ge X."/>
            <person name="Chen X."/>
            <person name="Liu W."/>
        </authorList>
    </citation>
    <scope>NUCLEOTIDE SEQUENCE [LARGE SCALE GENOMIC DNA]</scope>
    <source>
        <strain evidence="1 2">N2-109</strain>
    </source>
</reference>
<proteinExistence type="predicted"/>
<gene>
    <name evidence="1" type="ORF">LHJ74_30750</name>
</gene>
<evidence type="ECO:0000313" key="1">
    <source>
        <dbReference type="EMBL" id="MCT2594236.1"/>
    </source>
</evidence>
<dbReference type="EMBL" id="JAJAGO010000019">
    <property type="protein sequence ID" value="MCT2594236.1"/>
    <property type="molecule type" value="Genomic_DNA"/>
</dbReference>
<comment type="caution">
    <text evidence="1">The sequence shown here is derived from an EMBL/GenBank/DDBJ whole genome shotgun (WGS) entry which is preliminary data.</text>
</comment>
<protein>
    <recommendedName>
        <fullName evidence="3">DNMP kinase</fullName>
    </recommendedName>
</protein>
<evidence type="ECO:0000313" key="2">
    <source>
        <dbReference type="Proteomes" id="UP001156389"/>
    </source>
</evidence>
<evidence type="ECO:0008006" key="3">
    <source>
        <dbReference type="Google" id="ProtNLM"/>
    </source>
</evidence>
<dbReference type="RefSeq" id="WP_260221555.1">
    <property type="nucleotide sequence ID" value="NZ_JAJAGO010000019.1"/>
</dbReference>
<keyword evidence="2" id="KW-1185">Reference proteome</keyword>
<accession>A0ABT2K2M8</accession>
<organism evidence="1 2">
    <name type="scientific">Streptomyces gossypii</name>
    <dbReference type="NCBI Taxonomy" id="2883101"/>
    <lineage>
        <taxon>Bacteria</taxon>
        <taxon>Bacillati</taxon>
        <taxon>Actinomycetota</taxon>
        <taxon>Actinomycetes</taxon>
        <taxon>Kitasatosporales</taxon>
        <taxon>Streptomycetaceae</taxon>
        <taxon>Streptomyces</taxon>
    </lineage>
</organism>
<dbReference type="Proteomes" id="UP001156389">
    <property type="component" value="Unassembled WGS sequence"/>
</dbReference>
<dbReference type="Gene3D" id="3.40.50.300">
    <property type="entry name" value="P-loop containing nucleotide triphosphate hydrolases"/>
    <property type="match status" value="2"/>
</dbReference>
<dbReference type="InterPro" id="IPR048444">
    <property type="entry name" value="DNMK"/>
</dbReference>
<dbReference type="SUPFAM" id="SSF52540">
    <property type="entry name" value="P-loop containing nucleoside triphosphate hydrolases"/>
    <property type="match status" value="1"/>
</dbReference>
<dbReference type="InterPro" id="IPR027417">
    <property type="entry name" value="P-loop_NTPase"/>
</dbReference>
<name>A0ABT2K2M8_9ACTN</name>
<sequence>MKHPHIALTGLARSGKDTVAGYLEHRYGYTHLALADEVREAALRTDPIIIPDDERDDWGSDHMRLAELVSGHGWEYAKTNPEVRQYLQRFGQSMRDVDPRIWIRPVLTQVLNATAHDTPCVISDLRYLNEVDELQRHGALTVRIVRPDSGLRGVSAAHVSETELADTETAHTLHNDRHYPHLFSQVDSLLGRI</sequence>
<dbReference type="Pfam" id="PF21448">
    <property type="entry name" value="DNMK"/>
    <property type="match status" value="1"/>
</dbReference>